<name>A0A8X6XLD8_9ARAC</name>
<feature type="region of interest" description="Disordered" evidence="1">
    <location>
        <begin position="93"/>
        <end position="138"/>
    </location>
</feature>
<evidence type="ECO:0000313" key="2">
    <source>
        <dbReference type="EMBL" id="GFY53771.1"/>
    </source>
</evidence>
<sequence>MWFPQSNHLQQDFLQPCNEATEQALPIALDNVRCSKLNGLCVIENGVSERPRKLLKYLCELNPRVHGFIDSSLHQLECSKLYKTKRNKKVYGRGKNGREKWKMKEKRDGRVSMETRDGAIGSVEQEMRTREEDSEYQY</sequence>
<protein>
    <submittedName>
        <fullName evidence="2">Uncharacterized protein</fullName>
    </submittedName>
</protein>
<proteinExistence type="predicted"/>
<reference evidence="2" key="1">
    <citation type="submission" date="2020-08" db="EMBL/GenBank/DDBJ databases">
        <title>Multicomponent nature underlies the extraordinary mechanical properties of spider dragline silk.</title>
        <authorList>
            <person name="Kono N."/>
            <person name="Nakamura H."/>
            <person name="Mori M."/>
            <person name="Yoshida Y."/>
            <person name="Ohtoshi R."/>
            <person name="Malay A.D."/>
            <person name="Moran D.A.P."/>
            <person name="Tomita M."/>
            <person name="Numata K."/>
            <person name="Arakawa K."/>
        </authorList>
    </citation>
    <scope>NUCLEOTIDE SEQUENCE</scope>
</reference>
<organism evidence="2 3">
    <name type="scientific">Trichonephila inaurata madagascariensis</name>
    <dbReference type="NCBI Taxonomy" id="2747483"/>
    <lineage>
        <taxon>Eukaryota</taxon>
        <taxon>Metazoa</taxon>
        <taxon>Ecdysozoa</taxon>
        <taxon>Arthropoda</taxon>
        <taxon>Chelicerata</taxon>
        <taxon>Arachnida</taxon>
        <taxon>Araneae</taxon>
        <taxon>Araneomorphae</taxon>
        <taxon>Entelegynae</taxon>
        <taxon>Araneoidea</taxon>
        <taxon>Nephilidae</taxon>
        <taxon>Trichonephila</taxon>
        <taxon>Trichonephila inaurata</taxon>
    </lineage>
</organism>
<dbReference type="Proteomes" id="UP000886998">
    <property type="component" value="Unassembled WGS sequence"/>
</dbReference>
<feature type="compositionally biased region" description="Basic and acidic residues" evidence="1">
    <location>
        <begin position="96"/>
        <end position="117"/>
    </location>
</feature>
<dbReference type="AlphaFoldDB" id="A0A8X6XLD8"/>
<evidence type="ECO:0000313" key="3">
    <source>
        <dbReference type="Proteomes" id="UP000886998"/>
    </source>
</evidence>
<comment type="caution">
    <text evidence="2">The sequence shown here is derived from an EMBL/GenBank/DDBJ whole genome shotgun (WGS) entry which is preliminary data.</text>
</comment>
<accession>A0A8X6XLD8</accession>
<dbReference type="OrthoDB" id="10276905at2759"/>
<evidence type="ECO:0000256" key="1">
    <source>
        <dbReference type="SAM" id="MobiDB-lite"/>
    </source>
</evidence>
<gene>
    <name evidence="2" type="ORF">TNIN_199581</name>
</gene>
<dbReference type="EMBL" id="BMAV01009486">
    <property type="protein sequence ID" value="GFY53771.1"/>
    <property type="molecule type" value="Genomic_DNA"/>
</dbReference>
<keyword evidence="3" id="KW-1185">Reference proteome</keyword>